<keyword evidence="2" id="KW-0238">DNA-binding</keyword>
<dbReference type="RefSeq" id="WP_047069230.1">
    <property type="nucleotide sequence ID" value="NZ_JBCMYQ010000020.1"/>
</dbReference>
<evidence type="ECO:0000256" key="1">
    <source>
        <dbReference type="ARBA" id="ARBA00023015"/>
    </source>
</evidence>
<evidence type="ECO:0000256" key="2">
    <source>
        <dbReference type="ARBA" id="ARBA00023125"/>
    </source>
</evidence>
<dbReference type="PROSITE" id="PS01124">
    <property type="entry name" value="HTH_ARAC_FAMILY_2"/>
    <property type="match status" value="1"/>
</dbReference>
<comment type="caution">
    <text evidence="6">The sequence shown here is derived from an EMBL/GenBank/DDBJ whole genome shotgun (WGS) entry which is preliminary data.</text>
</comment>
<dbReference type="Proteomes" id="UP000319498">
    <property type="component" value="Unassembled WGS sequence"/>
</dbReference>
<reference evidence="6 7" key="1">
    <citation type="submission" date="2015-05" db="EMBL/GenBank/DDBJ databases">
        <title>Genome sequencing project for genomic taxonomy and phylogenomics of Bacillus-like bacteria.</title>
        <authorList>
            <person name="Liu B."/>
            <person name="Wang J."/>
            <person name="Zhu Y."/>
            <person name="Liu G."/>
            <person name="Chen Q."/>
            <person name="Chen Z."/>
            <person name="Lan J."/>
            <person name="Che J."/>
            <person name="Ge C."/>
            <person name="Shi H."/>
            <person name="Pan Z."/>
            <person name="Liu X."/>
        </authorList>
    </citation>
    <scope>NUCLEOTIDE SEQUENCE [LARGE SCALE GENOMIC DNA]</scope>
    <source>
        <strain evidence="6 7">DSM 9885</strain>
    </source>
</reference>
<protein>
    <submittedName>
        <fullName evidence="6">AraC family transcriptional regulator</fullName>
    </submittedName>
</protein>
<accession>A0A837KQT2</accession>
<organism evidence="6 7">
    <name type="scientific">Brevibacillus formosus</name>
    <dbReference type="NCBI Taxonomy" id="54913"/>
    <lineage>
        <taxon>Bacteria</taxon>
        <taxon>Bacillati</taxon>
        <taxon>Bacillota</taxon>
        <taxon>Bacilli</taxon>
        <taxon>Bacillales</taxon>
        <taxon>Paenibacillaceae</taxon>
        <taxon>Brevibacillus</taxon>
    </lineage>
</organism>
<evidence type="ECO:0000313" key="5">
    <source>
        <dbReference type="EMBL" id="GED56511.1"/>
    </source>
</evidence>
<dbReference type="SUPFAM" id="SSF46689">
    <property type="entry name" value="Homeodomain-like"/>
    <property type="match status" value="1"/>
</dbReference>
<dbReference type="SMART" id="SM00342">
    <property type="entry name" value="HTH_ARAC"/>
    <property type="match status" value="1"/>
</dbReference>
<reference evidence="5 8" key="2">
    <citation type="submission" date="2019-06" db="EMBL/GenBank/DDBJ databases">
        <title>Whole genome shotgun sequence of Brevibacillus formosus NBRC 15716.</title>
        <authorList>
            <person name="Hosoyama A."/>
            <person name="Uohara A."/>
            <person name="Ohji S."/>
            <person name="Ichikawa N."/>
        </authorList>
    </citation>
    <scope>NUCLEOTIDE SEQUENCE [LARGE SCALE GENOMIC DNA]</scope>
    <source>
        <strain evidence="5 8">NBRC 15716</strain>
    </source>
</reference>
<dbReference type="GeneID" id="87585048"/>
<dbReference type="GO" id="GO:0043565">
    <property type="term" value="F:sequence-specific DNA binding"/>
    <property type="evidence" value="ECO:0007669"/>
    <property type="project" value="InterPro"/>
</dbReference>
<dbReference type="InterPro" id="IPR020449">
    <property type="entry name" value="Tscrpt_reg_AraC-type_HTH"/>
</dbReference>
<dbReference type="AlphaFoldDB" id="A0A837KQT2"/>
<dbReference type="InterPro" id="IPR018062">
    <property type="entry name" value="HTH_AraC-typ_CS"/>
</dbReference>
<evidence type="ECO:0000259" key="4">
    <source>
        <dbReference type="PROSITE" id="PS01124"/>
    </source>
</evidence>
<evidence type="ECO:0000313" key="6">
    <source>
        <dbReference type="EMBL" id="KLI00079.1"/>
    </source>
</evidence>
<dbReference type="InterPro" id="IPR018060">
    <property type="entry name" value="HTH_AraC"/>
</dbReference>
<keyword evidence="8" id="KW-1185">Reference proteome</keyword>
<dbReference type="Pfam" id="PF12833">
    <property type="entry name" value="HTH_18"/>
    <property type="match status" value="1"/>
</dbReference>
<dbReference type="PRINTS" id="PR00032">
    <property type="entry name" value="HTHARAC"/>
</dbReference>
<dbReference type="PANTHER" id="PTHR47893:SF1">
    <property type="entry name" value="REGULATORY PROTEIN PCHR"/>
    <property type="match status" value="1"/>
</dbReference>
<dbReference type="Proteomes" id="UP000035218">
    <property type="component" value="Unassembled WGS sequence"/>
</dbReference>
<dbReference type="Gene3D" id="1.10.10.60">
    <property type="entry name" value="Homeodomain-like"/>
    <property type="match status" value="2"/>
</dbReference>
<evidence type="ECO:0000256" key="3">
    <source>
        <dbReference type="ARBA" id="ARBA00023163"/>
    </source>
</evidence>
<keyword evidence="1" id="KW-0805">Transcription regulation</keyword>
<evidence type="ECO:0000313" key="7">
    <source>
        <dbReference type="Proteomes" id="UP000035218"/>
    </source>
</evidence>
<gene>
    <name evidence="6" type="ORF">AA984_08135</name>
    <name evidence="5" type="ORF">BFO01nite_06430</name>
</gene>
<evidence type="ECO:0000313" key="8">
    <source>
        <dbReference type="Proteomes" id="UP000319498"/>
    </source>
</evidence>
<dbReference type="InterPro" id="IPR009057">
    <property type="entry name" value="Homeodomain-like_sf"/>
</dbReference>
<proteinExistence type="predicted"/>
<name>A0A837KQT2_9BACL</name>
<dbReference type="GO" id="GO:0003700">
    <property type="term" value="F:DNA-binding transcription factor activity"/>
    <property type="evidence" value="ECO:0007669"/>
    <property type="project" value="InterPro"/>
</dbReference>
<dbReference type="EMBL" id="LDCN01000002">
    <property type="protein sequence ID" value="KLI00079.1"/>
    <property type="molecule type" value="Genomic_DNA"/>
</dbReference>
<dbReference type="PANTHER" id="PTHR47893">
    <property type="entry name" value="REGULATORY PROTEIN PCHR"/>
    <property type="match status" value="1"/>
</dbReference>
<keyword evidence="3" id="KW-0804">Transcription</keyword>
<dbReference type="PROSITE" id="PS00041">
    <property type="entry name" value="HTH_ARAC_FAMILY_1"/>
    <property type="match status" value="1"/>
</dbReference>
<dbReference type="EMBL" id="BJOL01000003">
    <property type="protein sequence ID" value="GED56511.1"/>
    <property type="molecule type" value="Genomic_DNA"/>
</dbReference>
<dbReference type="InterPro" id="IPR053142">
    <property type="entry name" value="PchR_regulatory_protein"/>
</dbReference>
<feature type="domain" description="HTH araC/xylS-type" evidence="4">
    <location>
        <begin position="223"/>
        <end position="321"/>
    </location>
</feature>
<sequence length="325" mass="37026">MSSTDIQENFHHFFDSMNLDTQNVDQKTHLTLHPEMGEGYVRRFLPRYDMEVVVSDYTFYRSESISLCTKSPMVELNFCLKGQRGVSVQGKEHQLGPGLCSLQFMSEVEARFEYIGNEPFYMLGIGIPVSTFHHFMEESNGKRSIEFAQVLGKQSFRIFQEKLSPAASVALQRVMQFATKPGVKKIEMETGVLGLLSLAFQSFLFDSETASAPLSKRDKEKIEQARKIMLECMVEPPSLPELSRMIGLNDYKLKAGFKAMFGTTVFGYLREKRLEKALFLLQQGEMNVTETASAIGYTNTSYFAEAFREKYGVNPSEFVRRSSNR</sequence>